<dbReference type="PANTHER" id="PTHR24247">
    <property type="entry name" value="5-HYDROXYTRYPTAMINE RECEPTOR"/>
    <property type="match status" value="1"/>
</dbReference>
<evidence type="ECO:0000256" key="2">
    <source>
        <dbReference type="ARBA" id="ARBA00022475"/>
    </source>
</evidence>
<keyword evidence="8 10" id="KW-0675">Receptor</keyword>
<dbReference type="FunFam" id="1.20.1070.10:FF:000523">
    <property type="entry name" value="5-hydroxytryptamine receptor 2B"/>
    <property type="match status" value="1"/>
</dbReference>
<organism evidence="13 14">
    <name type="scientific">Acropora cervicornis</name>
    <name type="common">Staghorn coral</name>
    <dbReference type="NCBI Taxonomy" id="6130"/>
    <lineage>
        <taxon>Eukaryota</taxon>
        <taxon>Metazoa</taxon>
        <taxon>Cnidaria</taxon>
        <taxon>Anthozoa</taxon>
        <taxon>Hexacorallia</taxon>
        <taxon>Scleractinia</taxon>
        <taxon>Astrocoeniina</taxon>
        <taxon>Acroporidae</taxon>
        <taxon>Acropora</taxon>
    </lineage>
</organism>
<keyword evidence="2" id="KW-1003">Cell membrane</keyword>
<evidence type="ECO:0000256" key="11">
    <source>
        <dbReference type="SAM" id="Phobius"/>
    </source>
</evidence>
<evidence type="ECO:0000259" key="12">
    <source>
        <dbReference type="PROSITE" id="PS50262"/>
    </source>
</evidence>
<name>A0AAD9QC03_ACRCE</name>
<keyword evidence="3 10" id="KW-0812">Transmembrane</keyword>
<feature type="transmembrane region" description="Helical" evidence="11">
    <location>
        <begin position="216"/>
        <end position="237"/>
    </location>
</feature>
<dbReference type="GO" id="GO:0007187">
    <property type="term" value="P:G protein-coupled receptor signaling pathway, coupled to cyclic nucleotide second messenger"/>
    <property type="evidence" value="ECO:0007669"/>
    <property type="project" value="TreeGrafter"/>
</dbReference>
<keyword evidence="9 10" id="KW-0807">Transducer</keyword>
<feature type="domain" description="G-protein coupled receptors family 1 profile" evidence="12">
    <location>
        <begin position="34"/>
        <end position="271"/>
    </location>
</feature>
<reference evidence="13" key="2">
    <citation type="journal article" date="2023" name="Science">
        <title>Genomic signatures of disease resistance in endangered staghorn corals.</title>
        <authorList>
            <person name="Vollmer S.V."/>
            <person name="Selwyn J.D."/>
            <person name="Despard B.A."/>
            <person name="Roesel C.L."/>
        </authorList>
    </citation>
    <scope>NUCLEOTIDE SEQUENCE</scope>
    <source>
        <strain evidence="13">K2</strain>
    </source>
</reference>
<evidence type="ECO:0000256" key="7">
    <source>
        <dbReference type="ARBA" id="ARBA00023157"/>
    </source>
</evidence>
<dbReference type="InterPro" id="IPR017452">
    <property type="entry name" value="GPCR_Rhodpsn_7TM"/>
</dbReference>
<dbReference type="GO" id="GO:0007268">
    <property type="term" value="P:chemical synaptic transmission"/>
    <property type="evidence" value="ECO:0007669"/>
    <property type="project" value="TreeGrafter"/>
</dbReference>
<dbReference type="SMART" id="SM01381">
    <property type="entry name" value="7TM_GPCR_Srsx"/>
    <property type="match status" value="1"/>
</dbReference>
<dbReference type="GO" id="GO:0030425">
    <property type="term" value="C:dendrite"/>
    <property type="evidence" value="ECO:0007669"/>
    <property type="project" value="TreeGrafter"/>
</dbReference>
<keyword evidence="6 11" id="KW-0472">Membrane</keyword>
<feature type="transmembrane region" description="Helical" evidence="11">
    <location>
        <begin position="162"/>
        <end position="186"/>
    </location>
</feature>
<dbReference type="GO" id="GO:0045202">
    <property type="term" value="C:synapse"/>
    <property type="evidence" value="ECO:0007669"/>
    <property type="project" value="GOC"/>
</dbReference>
<dbReference type="PANTHER" id="PTHR24247:SF202">
    <property type="entry name" value="5-HYDROXYTRYPTAMINE RECEPTOR 1"/>
    <property type="match status" value="1"/>
</dbReference>
<feature type="transmembrane region" description="Helical" evidence="11">
    <location>
        <begin position="136"/>
        <end position="156"/>
    </location>
</feature>
<evidence type="ECO:0000256" key="9">
    <source>
        <dbReference type="ARBA" id="ARBA00023224"/>
    </source>
</evidence>
<protein>
    <submittedName>
        <fullName evidence="13">Octopamine receptor beta-1R</fullName>
    </submittedName>
</protein>
<accession>A0AAD9QC03</accession>
<dbReference type="GO" id="GO:0005886">
    <property type="term" value="C:plasma membrane"/>
    <property type="evidence" value="ECO:0007669"/>
    <property type="project" value="UniProtKB-SubCell"/>
</dbReference>
<dbReference type="AlphaFoldDB" id="A0AAD9QC03"/>
<keyword evidence="4 11" id="KW-1133">Transmembrane helix</keyword>
<dbReference type="SUPFAM" id="SSF81321">
    <property type="entry name" value="Family A G protein-coupled receptor-like"/>
    <property type="match status" value="1"/>
</dbReference>
<comment type="caution">
    <text evidence="13">The sequence shown here is derived from an EMBL/GenBank/DDBJ whole genome shotgun (WGS) entry which is preliminary data.</text>
</comment>
<keyword evidence="5 10" id="KW-0297">G-protein coupled receptor</keyword>
<sequence>MANQTVNTPDKIDGTRIALSCTFVVLIMVFAVVGNILVILAFKYFRRLRRVTNYFVVSLAITDILVAVISMPVWVAFILSGRQLFFRNPLLQRVWTGTDIMVSVASIWHLTCVSIDRYLCITGPLYYHVRMTSKRAVVIISAIWVSSIVVAALGPTLWDKDIYTLMLVLLNYAFPMIIILFAYISIFKAARYQAKQIDLKINGQSRRFSLTVELKAAKTLGVVIGAFIVCWSPFFALNLRYYICHCTPPALIVSMAKWMHYGNSMLNPLIYGLLNKDFRFAFKKLFTDLRLLSFLNSHGNIRNSDRSMQSVRSVIRMGKDQECTNV</sequence>
<dbReference type="CDD" id="cd14967">
    <property type="entry name" value="7tmA_amine_R-like"/>
    <property type="match status" value="1"/>
</dbReference>
<reference evidence="13" key="1">
    <citation type="journal article" date="2023" name="G3 (Bethesda)">
        <title>Whole genome assembly and annotation of the endangered Caribbean coral Acropora cervicornis.</title>
        <authorList>
            <person name="Selwyn J.D."/>
            <person name="Vollmer S.V."/>
        </authorList>
    </citation>
    <scope>NUCLEOTIDE SEQUENCE</scope>
    <source>
        <strain evidence="13">K2</strain>
    </source>
</reference>
<dbReference type="InterPro" id="IPR000276">
    <property type="entry name" value="GPCR_Rhodpsn"/>
</dbReference>
<dbReference type="Gene3D" id="1.20.1070.10">
    <property type="entry name" value="Rhodopsin 7-helix transmembrane proteins"/>
    <property type="match status" value="1"/>
</dbReference>
<evidence type="ECO:0000313" key="13">
    <source>
        <dbReference type="EMBL" id="KAK2558448.1"/>
    </source>
</evidence>
<evidence type="ECO:0000256" key="6">
    <source>
        <dbReference type="ARBA" id="ARBA00023136"/>
    </source>
</evidence>
<dbReference type="Proteomes" id="UP001249851">
    <property type="component" value="Unassembled WGS sequence"/>
</dbReference>
<dbReference type="PROSITE" id="PS50262">
    <property type="entry name" value="G_PROTEIN_RECEP_F1_2"/>
    <property type="match status" value="1"/>
</dbReference>
<dbReference type="GO" id="GO:0004993">
    <property type="term" value="F:G protein-coupled serotonin receptor activity"/>
    <property type="evidence" value="ECO:0007669"/>
    <property type="project" value="TreeGrafter"/>
</dbReference>
<evidence type="ECO:0000256" key="1">
    <source>
        <dbReference type="ARBA" id="ARBA00004651"/>
    </source>
</evidence>
<evidence type="ECO:0000256" key="5">
    <source>
        <dbReference type="ARBA" id="ARBA00023040"/>
    </source>
</evidence>
<dbReference type="PRINTS" id="PR00237">
    <property type="entry name" value="GPCRRHODOPSN"/>
</dbReference>
<feature type="transmembrane region" description="Helical" evidence="11">
    <location>
        <begin position="54"/>
        <end position="79"/>
    </location>
</feature>
<dbReference type="PROSITE" id="PS00237">
    <property type="entry name" value="G_PROTEIN_RECEP_F1_1"/>
    <property type="match status" value="1"/>
</dbReference>
<comment type="similarity">
    <text evidence="10">Belongs to the G-protein coupled receptor 1 family.</text>
</comment>
<keyword evidence="7" id="KW-1015">Disulfide bond</keyword>
<comment type="subcellular location">
    <subcellularLocation>
        <location evidence="1">Cell membrane</location>
        <topology evidence="1">Multi-pass membrane protein</topology>
    </subcellularLocation>
</comment>
<gene>
    <name evidence="13" type="ORF">P5673_019158</name>
</gene>
<evidence type="ECO:0000313" key="14">
    <source>
        <dbReference type="Proteomes" id="UP001249851"/>
    </source>
</evidence>
<evidence type="ECO:0000256" key="4">
    <source>
        <dbReference type="ARBA" id="ARBA00022989"/>
    </source>
</evidence>
<feature type="transmembrane region" description="Helical" evidence="11">
    <location>
        <begin position="17"/>
        <end position="42"/>
    </location>
</feature>
<evidence type="ECO:0000256" key="10">
    <source>
        <dbReference type="RuleBase" id="RU000688"/>
    </source>
</evidence>
<keyword evidence="14" id="KW-1185">Reference proteome</keyword>
<evidence type="ECO:0000256" key="3">
    <source>
        <dbReference type="ARBA" id="ARBA00022692"/>
    </source>
</evidence>
<proteinExistence type="inferred from homology"/>
<dbReference type="Pfam" id="PF00001">
    <property type="entry name" value="7tm_1"/>
    <property type="match status" value="1"/>
</dbReference>
<dbReference type="GO" id="GO:0030594">
    <property type="term" value="F:neurotransmitter receptor activity"/>
    <property type="evidence" value="ECO:0007669"/>
    <property type="project" value="TreeGrafter"/>
</dbReference>
<dbReference type="EMBL" id="JARQWQ010000044">
    <property type="protein sequence ID" value="KAK2558448.1"/>
    <property type="molecule type" value="Genomic_DNA"/>
</dbReference>
<evidence type="ECO:0000256" key="8">
    <source>
        <dbReference type="ARBA" id="ARBA00023170"/>
    </source>
</evidence>